<dbReference type="RefSeq" id="WP_074539514.1">
    <property type="nucleotide sequence ID" value="NZ_FNBD01000021.1"/>
</dbReference>
<feature type="transmembrane region" description="Helical" evidence="1">
    <location>
        <begin position="65"/>
        <end position="85"/>
    </location>
</feature>
<evidence type="ECO:0000256" key="1">
    <source>
        <dbReference type="SAM" id="Phobius"/>
    </source>
</evidence>
<dbReference type="EMBL" id="FNBD01000021">
    <property type="protein sequence ID" value="SDF52467.1"/>
    <property type="molecule type" value="Genomic_DNA"/>
</dbReference>
<dbReference type="AlphaFoldDB" id="A0A1G7LSH7"/>
<feature type="transmembrane region" description="Helical" evidence="1">
    <location>
        <begin position="122"/>
        <end position="139"/>
    </location>
</feature>
<name>A0A1G7LSH7_9FLAO</name>
<keyword evidence="1" id="KW-0472">Membrane</keyword>
<gene>
    <name evidence="2" type="ORF">SAMN04487992_12113</name>
</gene>
<reference evidence="3" key="1">
    <citation type="submission" date="2016-10" db="EMBL/GenBank/DDBJ databases">
        <authorList>
            <person name="Varghese N."/>
            <person name="Submissions S."/>
        </authorList>
    </citation>
    <scope>NUCLEOTIDE SEQUENCE [LARGE SCALE GENOMIC DNA]</scope>
    <source>
        <strain evidence="3">DSM 24729</strain>
    </source>
</reference>
<feature type="transmembrane region" description="Helical" evidence="1">
    <location>
        <begin position="145"/>
        <end position="167"/>
    </location>
</feature>
<keyword evidence="1" id="KW-0812">Transmembrane</keyword>
<keyword evidence="3" id="KW-1185">Reference proteome</keyword>
<organism evidence="2 3">
    <name type="scientific">Cellulophaga baltica</name>
    <dbReference type="NCBI Taxonomy" id="76594"/>
    <lineage>
        <taxon>Bacteria</taxon>
        <taxon>Pseudomonadati</taxon>
        <taxon>Bacteroidota</taxon>
        <taxon>Flavobacteriia</taxon>
        <taxon>Flavobacteriales</taxon>
        <taxon>Flavobacteriaceae</taxon>
        <taxon>Cellulophaga</taxon>
    </lineage>
</organism>
<dbReference type="Proteomes" id="UP000182114">
    <property type="component" value="Unassembled WGS sequence"/>
</dbReference>
<sequence>MDANIDLKKIWNKQETNVPKVEELFSKLDQFKRNSLLKLILVNLTLLLTILCIGFIWYYYKPELITTKIGIILCILAMIIFLVPYNSQWSLLSTQRTEPNSKDYLQNLIQLKEKQLFQQTTMLSNYFIMLSLGIGLYLFEYVSKMTISLGVVVYAATILWIGANWFYIRPKIIKRQQEKTNNLISIFKKLSKQLEN</sequence>
<evidence type="ECO:0000313" key="2">
    <source>
        <dbReference type="EMBL" id="SDF52467.1"/>
    </source>
</evidence>
<keyword evidence="1" id="KW-1133">Transmembrane helix</keyword>
<feature type="transmembrane region" description="Helical" evidence="1">
    <location>
        <begin position="36"/>
        <end position="59"/>
    </location>
</feature>
<protein>
    <submittedName>
        <fullName evidence="2">Uncharacterized protein</fullName>
    </submittedName>
</protein>
<accession>A0A1G7LSH7</accession>
<evidence type="ECO:0000313" key="3">
    <source>
        <dbReference type="Proteomes" id="UP000182114"/>
    </source>
</evidence>
<proteinExistence type="predicted"/>